<evidence type="ECO:0000313" key="10">
    <source>
        <dbReference type="Proteomes" id="UP000000925"/>
    </source>
</evidence>
<dbReference type="EMBL" id="CP001998">
    <property type="protein sequence ID" value="ADE54417.1"/>
    <property type="molecule type" value="Genomic_DNA"/>
</dbReference>
<dbReference type="PANTHER" id="PTHR43711:SF26">
    <property type="entry name" value="SENSOR HISTIDINE KINASE RCSC"/>
    <property type="match status" value="1"/>
</dbReference>
<feature type="transmembrane region" description="Helical" evidence="7">
    <location>
        <begin position="154"/>
        <end position="173"/>
    </location>
</feature>
<dbReference type="EC" id="2.7.13.3" evidence="2"/>
<organism evidence="9 10">
    <name type="scientific">Coraliomargarita akajimensis (strain DSM 45221 / IAM 15411 / JCM 23193 / KCTC 12865 / 04OKA010-24)</name>
    <dbReference type="NCBI Taxonomy" id="583355"/>
    <lineage>
        <taxon>Bacteria</taxon>
        <taxon>Pseudomonadati</taxon>
        <taxon>Verrucomicrobiota</taxon>
        <taxon>Opitutia</taxon>
        <taxon>Puniceicoccales</taxon>
        <taxon>Coraliomargaritaceae</taxon>
        <taxon>Coraliomargarita</taxon>
    </lineage>
</organism>
<dbReference type="Pfam" id="PF00512">
    <property type="entry name" value="HisKA"/>
    <property type="match status" value="1"/>
</dbReference>
<dbReference type="Pfam" id="PF02518">
    <property type="entry name" value="HATPase_c"/>
    <property type="match status" value="1"/>
</dbReference>
<dbReference type="RefSeq" id="WP_013043139.1">
    <property type="nucleotide sequence ID" value="NC_014008.1"/>
</dbReference>
<dbReference type="PANTHER" id="PTHR43711">
    <property type="entry name" value="TWO-COMPONENT HISTIDINE KINASE"/>
    <property type="match status" value="1"/>
</dbReference>
<dbReference type="PRINTS" id="PR00344">
    <property type="entry name" value="BCTRLSENSOR"/>
</dbReference>
<feature type="transmembrane region" description="Helical" evidence="7">
    <location>
        <begin position="97"/>
        <end position="113"/>
    </location>
</feature>
<keyword evidence="4" id="KW-0808">Transferase</keyword>
<keyword evidence="7" id="KW-0472">Membrane</keyword>
<dbReference type="OrthoDB" id="193150at2"/>
<dbReference type="eggNOG" id="COG2205">
    <property type="taxonomic scope" value="Bacteria"/>
</dbReference>
<keyword evidence="5 9" id="KW-0418">Kinase</keyword>
<dbReference type="GO" id="GO:0000155">
    <property type="term" value="F:phosphorelay sensor kinase activity"/>
    <property type="evidence" value="ECO:0007669"/>
    <property type="project" value="InterPro"/>
</dbReference>
<evidence type="ECO:0000256" key="5">
    <source>
        <dbReference type="ARBA" id="ARBA00022777"/>
    </source>
</evidence>
<dbReference type="InterPro" id="IPR036890">
    <property type="entry name" value="HATPase_C_sf"/>
</dbReference>
<keyword evidence="6" id="KW-0902">Two-component regulatory system</keyword>
<protein>
    <recommendedName>
        <fullName evidence="2">histidine kinase</fullName>
        <ecNumber evidence="2">2.7.13.3</ecNumber>
    </recommendedName>
</protein>
<feature type="domain" description="Histidine kinase" evidence="8">
    <location>
        <begin position="202"/>
        <end position="430"/>
    </location>
</feature>
<evidence type="ECO:0000256" key="4">
    <source>
        <dbReference type="ARBA" id="ARBA00022679"/>
    </source>
</evidence>
<dbReference type="InterPro" id="IPR004358">
    <property type="entry name" value="Sig_transdc_His_kin-like_C"/>
</dbReference>
<dbReference type="InterPro" id="IPR005467">
    <property type="entry name" value="His_kinase_dom"/>
</dbReference>
<keyword evidence="7" id="KW-1133">Transmembrane helix</keyword>
<dbReference type="STRING" id="583355.Caka_1398"/>
<proteinExistence type="predicted"/>
<dbReference type="AlphaFoldDB" id="D5EJ18"/>
<name>D5EJ18_CORAD</name>
<keyword evidence="7" id="KW-0812">Transmembrane</keyword>
<dbReference type="InterPro" id="IPR050736">
    <property type="entry name" value="Sensor_HK_Regulatory"/>
</dbReference>
<evidence type="ECO:0000256" key="1">
    <source>
        <dbReference type="ARBA" id="ARBA00000085"/>
    </source>
</evidence>
<dbReference type="SUPFAM" id="SSF47384">
    <property type="entry name" value="Homodimeric domain of signal transducing histidine kinase"/>
    <property type="match status" value="1"/>
</dbReference>
<keyword evidence="3" id="KW-0597">Phosphoprotein</keyword>
<dbReference type="HOGENOM" id="CLU_609309_0_0_0"/>
<dbReference type="Gene3D" id="1.10.287.130">
    <property type="match status" value="1"/>
</dbReference>
<dbReference type="InterPro" id="IPR003594">
    <property type="entry name" value="HATPase_dom"/>
</dbReference>
<feature type="transmembrane region" description="Helical" evidence="7">
    <location>
        <begin position="21"/>
        <end position="40"/>
    </location>
</feature>
<gene>
    <name evidence="9" type="ordered locus">Caka_1398</name>
</gene>
<dbReference type="CDD" id="cd00082">
    <property type="entry name" value="HisKA"/>
    <property type="match status" value="1"/>
</dbReference>
<dbReference type="InterPro" id="IPR003661">
    <property type="entry name" value="HisK_dim/P_dom"/>
</dbReference>
<dbReference type="SMART" id="SM00388">
    <property type="entry name" value="HisKA"/>
    <property type="match status" value="1"/>
</dbReference>
<dbReference type="SMART" id="SM00387">
    <property type="entry name" value="HATPase_c"/>
    <property type="match status" value="1"/>
</dbReference>
<comment type="catalytic activity">
    <reaction evidence="1">
        <text>ATP + protein L-histidine = ADP + protein N-phospho-L-histidine.</text>
        <dbReference type="EC" id="2.7.13.3"/>
    </reaction>
</comment>
<dbReference type="InterPro" id="IPR036097">
    <property type="entry name" value="HisK_dim/P_sf"/>
</dbReference>
<dbReference type="KEGG" id="caa:Caka_1398"/>
<reference evidence="9 10" key="1">
    <citation type="journal article" date="2010" name="Stand. Genomic Sci.">
        <title>Complete genome sequence of Coraliomargarita akajimensis type strain (04OKA010-24).</title>
        <authorList>
            <person name="Mavromatis K."/>
            <person name="Abt B."/>
            <person name="Brambilla E."/>
            <person name="Lapidus A."/>
            <person name="Copeland A."/>
            <person name="Deshpande S."/>
            <person name="Nolan M."/>
            <person name="Lucas S."/>
            <person name="Tice H."/>
            <person name="Cheng J.F."/>
            <person name="Han C."/>
            <person name="Detter J.C."/>
            <person name="Woyke T."/>
            <person name="Goodwin L."/>
            <person name="Pitluck S."/>
            <person name="Held B."/>
            <person name="Brettin T."/>
            <person name="Tapia R."/>
            <person name="Ivanova N."/>
            <person name="Mikhailova N."/>
            <person name="Pati A."/>
            <person name="Liolios K."/>
            <person name="Chen A."/>
            <person name="Palaniappan K."/>
            <person name="Land M."/>
            <person name="Hauser L."/>
            <person name="Chang Y.J."/>
            <person name="Jeffries C.D."/>
            <person name="Rohde M."/>
            <person name="Goker M."/>
            <person name="Bristow J."/>
            <person name="Eisen J.A."/>
            <person name="Markowitz V."/>
            <person name="Hugenholtz P."/>
            <person name="Klenk H.P."/>
            <person name="Kyrpides N.C."/>
        </authorList>
    </citation>
    <scope>NUCLEOTIDE SEQUENCE [LARGE SCALE GENOMIC DNA]</scope>
    <source>
        <strain evidence="10">DSM 45221 / IAM 15411 / JCM 23193 / KCTC 12865</strain>
    </source>
</reference>
<evidence type="ECO:0000313" key="9">
    <source>
        <dbReference type="EMBL" id="ADE54417.1"/>
    </source>
</evidence>
<evidence type="ECO:0000256" key="6">
    <source>
        <dbReference type="ARBA" id="ARBA00023012"/>
    </source>
</evidence>
<keyword evidence="10" id="KW-1185">Reference proteome</keyword>
<feature type="transmembrane region" description="Helical" evidence="7">
    <location>
        <begin position="118"/>
        <end position="134"/>
    </location>
</feature>
<feature type="transmembrane region" description="Helical" evidence="7">
    <location>
        <begin position="71"/>
        <end position="91"/>
    </location>
</feature>
<accession>D5EJ18</accession>
<dbReference type="SUPFAM" id="SSF55874">
    <property type="entry name" value="ATPase domain of HSP90 chaperone/DNA topoisomerase II/histidine kinase"/>
    <property type="match status" value="1"/>
</dbReference>
<evidence type="ECO:0000256" key="7">
    <source>
        <dbReference type="SAM" id="Phobius"/>
    </source>
</evidence>
<dbReference type="Gene3D" id="3.30.565.10">
    <property type="entry name" value="Histidine kinase-like ATPase, C-terminal domain"/>
    <property type="match status" value="1"/>
</dbReference>
<dbReference type="PROSITE" id="PS50109">
    <property type="entry name" value="HIS_KIN"/>
    <property type="match status" value="1"/>
</dbReference>
<feature type="transmembrane region" description="Helical" evidence="7">
    <location>
        <begin position="46"/>
        <end position="64"/>
    </location>
</feature>
<evidence type="ECO:0000256" key="3">
    <source>
        <dbReference type="ARBA" id="ARBA00022553"/>
    </source>
</evidence>
<evidence type="ECO:0000256" key="2">
    <source>
        <dbReference type="ARBA" id="ARBA00012438"/>
    </source>
</evidence>
<dbReference type="Proteomes" id="UP000000925">
    <property type="component" value="Chromosome"/>
</dbReference>
<evidence type="ECO:0000259" key="8">
    <source>
        <dbReference type="PROSITE" id="PS50109"/>
    </source>
</evidence>
<sequence length="449" mass="49241">MRPDIGQDDQMLFLDEKGIRRLVHASIIVAVLLSVITWIIGGLSIGFIASVSCLVFLVMVRTLVGRGYLRTAVYSTVISLWCVASCLLLLAHGVRDGAVFLYPLLFLFAGLALNRRFFAGLVVVTLVYLAAIGFSEEFGYLSTQYSGIPLGSDLYAMLFILIVIAVCIDLFIMNTRRNIRVIRESKQAIEKADRTKTEFLMLMSHELRSPLNPILGFSSLLEEDIEDPEQKRYLAYIKESSVRLLDMIEAVLEYSCLADGSVPLKPVCVALEDLCEEIQTHLLPGVEAKGLDWGFSCQALDEPADKAFTLTMDRDRVVQVIRHLLSNAIRYSDSGRVEVELRVECDGVEGPADLFCRIEDSGPGIAPEDADAVYEPFKQLDEDVSKRSGSGLGLGLATCSKLVNLMGGSLSHEPAKSGGTCFTCRIPVTLGTAERELAVERTPAAATEV</sequence>